<gene>
    <name evidence="1" type="ORF">JGU71_12275</name>
</gene>
<dbReference type="AlphaFoldDB" id="A0A934NQV3"/>
<sequence>MKIHSILRRHEVQSIPLLESARMQGSPKKWPSEKLERLLTARELDQVLHHRV</sequence>
<dbReference type="RefSeq" id="WP_199704606.1">
    <property type="nucleotide sequence ID" value="NZ_JAEMNV010000003.1"/>
</dbReference>
<evidence type="ECO:0000313" key="1">
    <source>
        <dbReference type="EMBL" id="MBJ8339664.1"/>
    </source>
</evidence>
<reference evidence="1" key="1">
    <citation type="submission" date="2020-12" db="EMBL/GenBank/DDBJ databases">
        <title>Antrihabitans popcorni sp. nov. and Antrihabitans auranticaus sp. nov., isolated from a larva cave.</title>
        <authorList>
            <person name="Lee S.D."/>
            <person name="Kim I.S."/>
        </authorList>
    </citation>
    <scope>NUCLEOTIDE SEQUENCE</scope>
    <source>
        <strain evidence="1">YC3-6</strain>
    </source>
</reference>
<proteinExistence type="predicted"/>
<accession>A0A934NQV3</accession>
<keyword evidence="2" id="KW-1185">Reference proteome</keyword>
<comment type="caution">
    <text evidence="1">The sequence shown here is derived from an EMBL/GenBank/DDBJ whole genome shotgun (WGS) entry which is preliminary data.</text>
</comment>
<dbReference type="EMBL" id="JAEMNV010000003">
    <property type="protein sequence ID" value="MBJ8339664.1"/>
    <property type="molecule type" value="Genomic_DNA"/>
</dbReference>
<organism evidence="1 2">
    <name type="scientific">Antrihabitans stalagmiti</name>
    <dbReference type="NCBI Taxonomy" id="2799499"/>
    <lineage>
        <taxon>Bacteria</taxon>
        <taxon>Bacillati</taxon>
        <taxon>Actinomycetota</taxon>
        <taxon>Actinomycetes</taxon>
        <taxon>Mycobacteriales</taxon>
        <taxon>Nocardiaceae</taxon>
        <taxon>Antrihabitans</taxon>
    </lineage>
</organism>
<protein>
    <submittedName>
        <fullName evidence="1">Uncharacterized protein</fullName>
    </submittedName>
</protein>
<dbReference type="Proteomes" id="UP000655868">
    <property type="component" value="Unassembled WGS sequence"/>
</dbReference>
<evidence type="ECO:0000313" key="2">
    <source>
        <dbReference type="Proteomes" id="UP000655868"/>
    </source>
</evidence>
<name>A0A934NQV3_9NOCA</name>